<dbReference type="OrthoDB" id="5349440at2759"/>
<dbReference type="EMBL" id="ML978224">
    <property type="protein sequence ID" value="KAF2027591.1"/>
    <property type="molecule type" value="Genomic_DNA"/>
</dbReference>
<dbReference type="AlphaFoldDB" id="A0A9P4H6K3"/>
<comment type="caution">
    <text evidence="1">The sequence shown here is derived from an EMBL/GenBank/DDBJ whole genome shotgun (WGS) entry which is preliminary data.</text>
</comment>
<name>A0A9P4H6K3_9PLEO</name>
<gene>
    <name evidence="1" type="ORF">EK21DRAFT_91383</name>
</gene>
<dbReference type="Gene3D" id="2.60.40.640">
    <property type="match status" value="1"/>
</dbReference>
<reference evidence="1" key="1">
    <citation type="journal article" date="2020" name="Stud. Mycol.">
        <title>101 Dothideomycetes genomes: a test case for predicting lifestyles and emergence of pathogens.</title>
        <authorList>
            <person name="Haridas S."/>
            <person name="Albert R."/>
            <person name="Binder M."/>
            <person name="Bloem J."/>
            <person name="Labutti K."/>
            <person name="Salamov A."/>
            <person name="Andreopoulos B."/>
            <person name="Baker S."/>
            <person name="Barry K."/>
            <person name="Bills G."/>
            <person name="Bluhm B."/>
            <person name="Cannon C."/>
            <person name="Castanera R."/>
            <person name="Culley D."/>
            <person name="Daum C."/>
            <person name="Ezra D."/>
            <person name="Gonzalez J."/>
            <person name="Henrissat B."/>
            <person name="Kuo A."/>
            <person name="Liang C."/>
            <person name="Lipzen A."/>
            <person name="Lutzoni F."/>
            <person name="Magnuson J."/>
            <person name="Mondo S."/>
            <person name="Nolan M."/>
            <person name="Ohm R."/>
            <person name="Pangilinan J."/>
            <person name="Park H.-J."/>
            <person name="Ramirez L."/>
            <person name="Alfaro M."/>
            <person name="Sun H."/>
            <person name="Tritt A."/>
            <person name="Yoshinaga Y."/>
            <person name="Zwiers L.-H."/>
            <person name="Turgeon B."/>
            <person name="Goodwin S."/>
            <person name="Spatafora J."/>
            <person name="Crous P."/>
            <person name="Grigoriev I."/>
        </authorList>
    </citation>
    <scope>NUCLEOTIDE SEQUENCE</scope>
    <source>
        <strain evidence="1">CBS 110217</strain>
    </source>
</reference>
<accession>A0A9P4H6K3</accession>
<organism evidence="1 2">
    <name type="scientific">Setomelanomma holmii</name>
    <dbReference type="NCBI Taxonomy" id="210430"/>
    <lineage>
        <taxon>Eukaryota</taxon>
        <taxon>Fungi</taxon>
        <taxon>Dikarya</taxon>
        <taxon>Ascomycota</taxon>
        <taxon>Pezizomycotina</taxon>
        <taxon>Dothideomycetes</taxon>
        <taxon>Pleosporomycetidae</taxon>
        <taxon>Pleosporales</taxon>
        <taxon>Pleosporineae</taxon>
        <taxon>Phaeosphaeriaceae</taxon>
        <taxon>Setomelanomma</taxon>
    </lineage>
</organism>
<protein>
    <recommendedName>
        <fullName evidence="3">Arrestin-like N-terminal domain-containing protein</fullName>
    </recommendedName>
</protein>
<dbReference type="InterPro" id="IPR014752">
    <property type="entry name" value="Arrestin-like_C"/>
</dbReference>
<dbReference type="Proteomes" id="UP000799777">
    <property type="component" value="Unassembled WGS sequence"/>
</dbReference>
<proteinExistence type="predicted"/>
<sequence>MALTGALVNLKERPLYICFVEETRPFYTCGDRVRGVVRVEPTLRPKRIIIIFKGYSVVHDANANGISAAFFSYKKDLFVSSGAHENFEILRQGTASDGKVELPFEFSFPTNVDIPPPSDTGRTWWYPKDSYDHPRFQHSLGFVLPPSCGSLTFSNSPLAPRITYVLEACLDSTNPDNPHMKVRQELKFVPPAPEYDLALVQPNLDFGTKLPKHCCRYKFIRTRKLLPGYAESSKLGKIRDVLVEKELFFGLESFAEIPFARFNLLATPARVLVIGSDIPMSLTVQHLDRSASLPTPPELFMRRIRVQLLPAFHIFIPRLAQGGHAKETLEVARDTWTLLDTRFDEANPKRLQDGFTLSDIGVVPLVHEKLLPSFTSYGLALEYEIQVEIWGECATREFSGIVCRDQIQVVAGWNATPPQIEFEESQVALAELESGPAYEEVDPMASLRRTDIQAPSYEFHTPLPTQQPDFQAATQPLMARQQPPPYMA</sequence>
<keyword evidence="2" id="KW-1185">Reference proteome</keyword>
<evidence type="ECO:0000313" key="1">
    <source>
        <dbReference type="EMBL" id="KAF2027591.1"/>
    </source>
</evidence>
<evidence type="ECO:0000313" key="2">
    <source>
        <dbReference type="Proteomes" id="UP000799777"/>
    </source>
</evidence>
<evidence type="ECO:0008006" key="3">
    <source>
        <dbReference type="Google" id="ProtNLM"/>
    </source>
</evidence>